<proteinExistence type="predicted"/>
<feature type="compositionally biased region" description="Basic and acidic residues" evidence="1">
    <location>
        <begin position="286"/>
        <end position="303"/>
    </location>
</feature>
<feature type="compositionally biased region" description="Basic residues" evidence="1">
    <location>
        <begin position="138"/>
        <end position="147"/>
    </location>
</feature>
<dbReference type="PROSITE" id="PS50096">
    <property type="entry name" value="IQ"/>
    <property type="match status" value="1"/>
</dbReference>
<feature type="region of interest" description="Disordered" evidence="1">
    <location>
        <begin position="127"/>
        <end position="147"/>
    </location>
</feature>
<name>A0AAU9IC28_9CILI</name>
<feature type="region of interest" description="Disordered" evidence="1">
    <location>
        <begin position="18"/>
        <end position="39"/>
    </location>
</feature>
<protein>
    <submittedName>
        <fullName evidence="3">Uncharacterized protein</fullName>
    </submittedName>
</protein>
<sequence length="896" mass="104358">MDSEILILTEEEFQKYVQSQKEVGTNKSTPSSPLNSYIPSQKIETDSSKAAENMLREESKHHFLKILDSLDLSLVPDGSKSKINPIRIPDHRFLNLNHQNTVMSRLHAKTPKHRCKTSVKNFMEIKFTSTPASPNSSPKKKEKRKNLLKKKVTKNSVNIKNDTYEETSGNEINFVFPNNEASNDFQENKAVNRRASSLNIDSNLFEFDNQKLSKISSRFPFTTRPSKKTLKKYLIEVNSHIPQDSEGSTNPSEGLLPSGSVTTKHINYKKRKLKRENSDSTLDLGSVKDFRPKSRSPKNSDDPKILEKKKYYKILSEIRKSYNKEEETNKNSLGELMQIMFKTRPIVEENINPREAAQYKALNQKLYSMIRENPSELYRILNHPDYFKDSLSRKDLHQGNEWTEEQESAFKSMLRKTHSFNSLVKTRLFKEVEKDLPPTRTTQNIEWKYDRHSPWVNDLDYNDDNYFQIDQEKKNTKRSSISNLKKITKEREELDPSQEEIRRLKELQEKTGISSSNLLALQNQAKYIDKVQDFDQAISGCKMIKKWKRNKSDYEAAKVKFADHIIGNCQIDMKKLNKARYSYLSAKVAHQRASTELSDKYMLEAEERRKELRQRQENFQRDVTIYRNICKERYGRTMKFGPRRVLETTAHPLGSPRFKSFMIKLGYLSRSYSPQPRPIKDFDPNTAKKVRINVPKESLNQLSLWNFPPSPSEKNKKSSLKSAMKIQAYVKGYFVRKKVRAWKKAAVKIQKAFKWFKAKKFVLTALLVEQLATGNLLLGSLLIRYKDTLLYKKILKDIVASKFIQNMLIIRKEERAKYEDANSKTLSRQSSMIPVKTNRSSLAFTPNIKSDTYMTFSEKANEIPQRTIKRAPTEIPVKVKLEELPENAKLYFDSIK</sequence>
<evidence type="ECO:0000256" key="2">
    <source>
        <dbReference type="SAM" id="Phobius"/>
    </source>
</evidence>
<evidence type="ECO:0000256" key="1">
    <source>
        <dbReference type="SAM" id="MobiDB-lite"/>
    </source>
</evidence>
<dbReference type="Pfam" id="PF00612">
    <property type="entry name" value="IQ"/>
    <property type="match status" value="1"/>
</dbReference>
<keyword evidence="2" id="KW-0812">Transmembrane</keyword>
<feature type="compositionally biased region" description="Polar residues" evidence="1">
    <location>
        <begin position="241"/>
        <end position="252"/>
    </location>
</feature>
<evidence type="ECO:0000313" key="4">
    <source>
        <dbReference type="Proteomes" id="UP001162131"/>
    </source>
</evidence>
<evidence type="ECO:0000313" key="3">
    <source>
        <dbReference type="EMBL" id="CAG9310852.1"/>
    </source>
</evidence>
<keyword evidence="4" id="KW-1185">Reference proteome</keyword>
<reference evidence="3" key="1">
    <citation type="submission" date="2021-09" db="EMBL/GenBank/DDBJ databases">
        <authorList>
            <consortium name="AG Swart"/>
            <person name="Singh M."/>
            <person name="Singh A."/>
            <person name="Seah K."/>
            <person name="Emmerich C."/>
        </authorList>
    </citation>
    <scope>NUCLEOTIDE SEQUENCE</scope>
    <source>
        <strain evidence="3">ATCC30299</strain>
    </source>
</reference>
<keyword evidence="2" id="KW-0472">Membrane</keyword>
<feature type="region of interest" description="Disordered" evidence="1">
    <location>
        <begin position="241"/>
        <end position="303"/>
    </location>
</feature>
<dbReference type="Gene3D" id="1.20.5.190">
    <property type="match status" value="1"/>
</dbReference>
<feature type="transmembrane region" description="Helical" evidence="2">
    <location>
        <begin position="761"/>
        <end position="783"/>
    </location>
</feature>
<keyword evidence="2" id="KW-1133">Transmembrane helix</keyword>
<comment type="caution">
    <text evidence="3">The sequence shown here is derived from an EMBL/GenBank/DDBJ whole genome shotgun (WGS) entry which is preliminary data.</text>
</comment>
<dbReference type="EMBL" id="CAJZBQ010000003">
    <property type="protein sequence ID" value="CAG9310852.1"/>
    <property type="molecule type" value="Genomic_DNA"/>
</dbReference>
<gene>
    <name evidence="3" type="ORF">BSTOLATCC_MIC2566</name>
</gene>
<dbReference type="Proteomes" id="UP001162131">
    <property type="component" value="Unassembled WGS sequence"/>
</dbReference>
<organism evidence="3 4">
    <name type="scientific">Blepharisma stoltei</name>
    <dbReference type="NCBI Taxonomy" id="1481888"/>
    <lineage>
        <taxon>Eukaryota</taxon>
        <taxon>Sar</taxon>
        <taxon>Alveolata</taxon>
        <taxon>Ciliophora</taxon>
        <taxon>Postciliodesmatophora</taxon>
        <taxon>Heterotrichea</taxon>
        <taxon>Heterotrichida</taxon>
        <taxon>Blepharismidae</taxon>
        <taxon>Blepharisma</taxon>
    </lineage>
</organism>
<dbReference type="AlphaFoldDB" id="A0AAU9IC28"/>
<accession>A0AAU9IC28</accession>
<dbReference type="InterPro" id="IPR000048">
    <property type="entry name" value="IQ_motif_EF-hand-BS"/>
</dbReference>